<dbReference type="InterPro" id="IPR007700">
    <property type="entry name" value="DUF668"/>
</dbReference>
<evidence type="ECO:0008006" key="5">
    <source>
        <dbReference type="Google" id="ProtNLM"/>
    </source>
</evidence>
<proteinExistence type="predicted"/>
<accession>A0A2N9ICL9</accession>
<feature type="domain" description="DUF3475" evidence="3">
    <location>
        <begin position="32"/>
        <end position="88"/>
    </location>
</feature>
<sequence length="573" mass="65713">MGGERAAESWFGSLRWISRKGVSETNKGAIEILAFEVASLMLKVVNLWQSLSDKEVHRLREQIVNLIGLEKLVSEDNDYLMELALNEIIENFIFLARSVARLGKKCRDPVYHRFEHFVNDPIQYGFQWVGWEYKVQKMERKVKKMERFVTAVAQLSQELEVLAELEQTLRRMQISELNRVKVLEFQQKVIWQRQEVRSLREMSPWNRTHDYIVRLLVRSLFTILERIKNVFGTHPVSSVEGNIDCQLRSIECFPRSHSFSALMHASVHPSENNLFGFYSGPIDRSVSKPGNADKSRKKDKQRHDHHQSSTIRGNHLNMETKRLSHVGPFIGCMSGGSESPFLQSCKPTGGSMRLTGVRTKNIDKTDNKNMESFSCSDRIYSKLSFFNSKCRLWIAPPSTLADAALALHYANVIILIEKLVSSPHLIGPDTRDDLYNMLPTTIRTALRARLKSYAKTKVSAVYDAALAEEWSLALMRILEWLAPLAHNMVRWHSERNFEKQQAYSGTNILLVQTLYFANQAKTEAAITELLVGLNYISRIGRELHEKDLHEPAGSRGGCSDYMMKRDGFAYDVL</sequence>
<feature type="region of interest" description="Disordered" evidence="1">
    <location>
        <begin position="285"/>
        <end position="317"/>
    </location>
</feature>
<dbReference type="EMBL" id="OIVN01005301">
    <property type="protein sequence ID" value="SPD21823.1"/>
    <property type="molecule type" value="Genomic_DNA"/>
</dbReference>
<evidence type="ECO:0000259" key="2">
    <source>
        <dbReference type="Pfam" id="PF05003"/>
    </source>
</evidence>
<name>A0A2N9ICL9_FAGSY</name>
<protein>
    <recommendedName>
        <fullName evidence="5">DUF668 domain-containing protein</fullName>
    </recommendedName>
</protein>
<dbReference type="Pfam" id="PF11961">
    <property type="entry name" value="DUF3475"/>
    <property type="match status" value="1"/>
</dbReference>
<evidence type="ECO:0000256" key="1">
    <source>
        <dbReference type="SAM" id="MobiDB-lite"/>
    </source>
</evidence>
<dbReference type="PANTHER" id="PTHR31371">
    <property type="entry name" value="BNAC09G50660D PROTEIN"/>
    <property type="match status" value="1"/>
</dbReference>
<reference evidence="4" key="1">
    <citation type="submission" date="2018-02" db="EMBL/GenBank/DDBJ databases">
        <authorList>
            <person name="Cohen D.B."/>
            <person name="Kent A.D."/>
        </authorList>
    </citation>
    <scope>NUCLEOTIDE SEQUENCE</scope>
</reference>
<dbReference type="InterPro" id="IPR021864">
    <property type="entry name" value="DUF3475"/>
</dbReference>
<dbReference type="Pfam" id="PF05003">
    <property type="entry name" value="DUF668"/>
    <property type="match status" value="1"/>
</dbReference>
<evidence type="ECO:0000313" key="4">
    <source>
        <dbReference type="EMBL" id="SPD21823.1"/>
    </source>
</evidence>
<feature type="domain" description="DUF668" evidence="2">
    <location>
        <begin position="399"/>
        <end position="490"/>
    </location>
</feature>
<organism evidence="4">
    <name type="scientific">Fagus sylvatica</name>
    <name type="common">Beechnut</name>
    <dbReference type="NCBI Taxonomy" id="28930"/>
    <lineage>
        <taxon>Eukaryota</taxon>
        <taxon>Viridiplantae</taxon>
        <taxon>Streptophyta</taxon>
        <taxon>Embryophyta</taxon>
        <taxon>Tracheophyta</taxon>
        <taxon>Spermatophyta</taxon>
        <taxon>Magnoliopsida</taxon>
        <taxon>eudicotyledons</taxon>
        <taxon>Gunneridae</taxon>
        <taxon>Pentapetalae</taxon>
        <taxon>rosids</taxon>
        <taxon>fabids</taxon>
        <taxon>Fagales</taxon>
        <taxon>Fagaceae</taxon>
        <taxon>Fagus</taxon>
    </lineage>
</organism>
<dbReference type="PANTHER" id="PTHR31371:SF4">
    <property type="entry name" value="DUF668 DOMAIN-CONTAINING PROTEIN"/>
    <property type="match status" value="1"/>
</dbReference>
<dbReference type="AlphaFoldDB" id="A0A2N9ICL9"/>
<gene>
    <name evidence="4" type="ORF">FSB_LOCUS49705</name>
</gene>
<evidence type="ECO:0000259" key="3">
    <source>
        <dbReference type="Pfam" id="PF11961"/>
    </source>
</evidence>
<dbReference type="GO" id="GO:0045927">
    <property type="term" value="P:positive regulation of growth"/>
    <property type="evidence" value="ECO:0007669"/>
    <property type="project" value="InterPro"/>
</dbReference>